<name>A0AAV2IPG7_LYMST</name>
<feature type="non-terminal residue" evidence="2">
    <location>
        <position position="267"/>
    </location>
</feature>
<comment type="caution">
    <text evidence="2">The sequence shown here is derived from an EMBL/GenBank/DDBJ whole genome shotgun (WGS) entry which is preliminary data.</text>
</comment>
<dbReference type="AlphaFoldDB" id="A0AAV2IPG7"/>
<sequence>MSQHALQASRIVRYPRTYGPIYRRPTTEHANRTQQFSSLISQNNQEQNLPNPQTTSASEPPPSEIRNQSSRPGTIGESDASDQAHRGGGDVPENAEKVHVTKFVHKITLQDLKEALDWVLKNLGKPDCWSANSQNLNDPKMTASKVGSNGFIIAPFDCTCTPTAHNNVVTIAGQNEDETLAAVPAESDCRESPVYIYETACSGREHVVSPPQPNLVRRSHSRIWEQGGGGENENGRQNSERVQESVVETIAVNMCTSATNVCSGDSG</sequence>
<feature type="compositionally biased region" description="Low complexity" evidence="1">
    <location>
        <begin position="43"/>
        <end position="53"/>
    </location>
</feature>
<protein>
    <submittedName>
        <fullName evidence="2">Uncharacterized protein</fullName>
    </submittedName>
</protein>
<dbReference type="Proteomes" id="UP001497497">
    <property type="component" value="Unassembled WGS sequence"/>
</dbReference>
<reference evidence="2 3" key="1">
    <citation type="submission" date="2024-04" db="EMBL/GenBank/DDBJ databases">
        <authorList>
            <consortium name="Genoscope - CEA"/>
            <person name="William W."/>
        </authorList>
    </citation>
    <scope>NUCLEOTIDE SEQUENCE [LARGE SCALE GENOMIC DNA]</scope>
</reference>
<feature type="region of interest" description="Disordered" evidence="1">
    <location>
        <begin position="224"/>
        <end position="243"/>
    </location>
</feature>
<gene>
    <name evidence="2" type="ORF">GSLYS_00021667001</name>
</gene>
<evidence type="ECO:0000313" key="3">
    <source>
        <dbReference type="Proteomes" id="UP001497497"/>
    </source>
</evidence>
<evidence type="ECO:0000256" key="1">
    <source>
        <dbReference type="SAM" id="MobiDB-lite"/>
    </source>
</evidence>
<evidence type="ECO:0000313" key="2">
    <source>
        <dbReference type="EMBL" id="CAL1548350.1"/>
    </source>
</evidence>
<accession>A0AAV2IPG7</accession>
<proteinExistence type="predicted"/>
<organism evidence="2 3">
    <name type="scientific">Lymnaea stagnalis</name>
    <name type="common">Great pond snail</name>
    <name type="synonym">Helix stagnalis</name>
    <dbReference type="NCBI Taxonomy" id="6523"/>
    <lineage>
        <taxon>Eukaryota</taxon>
        <taxon>Metazoa</taxon>
        <taxon>Spiralia</taxon>
        <taxon>Lophotrochozoa</taxon>
        <taxon>Mollusca</taxon>
        <taxon>Gastropoda</taxon>
        <taxon>Heterobranchia</taxon>
        <taxon>Euthyneura</taxon>
        <taxon>Panpulmonata</taxon>
        <taxon>Hygrophila</taxon>
        <taxon>Lymnaeoidea</taxon>
        <taxon>Lymnaeidae</taxon>
        <taxon>Lymnaea</taxon>
    </lineage>
</organism>
<feature type="region of interest" description="Disordered" evidence="1">
    <location>
        <begin position="43"/>
        <end position="96"/>
    </location>
</feature>
<dbReference type="EMBL" id="CAXITT010001293">
    <property type="protein sequence ID" value="CAL1548350.1"/>
    <property type="molecule type" value="Genomic_DNA"/>
</dbReference>
<keyword evidence="3" id="KW-1185">Reference proteome</keyword>
<feature type="compositionally biased region" description="Basic and acidic residues" evidence="1">
    <location>
        <begin position="82"/>
        <end position="96"/>
    </location>
</feature>